<feature type="repeat" description="WD" evidence="5">
    <location>
        <begin position="503"/>
        <end position="544"/>
    </location>
</feature>
<protein>
    <submittedName>
        <fullName evidence="9">Serine/threonine protein kinase</fullName>
    </submittedName>
</protein>
<dbReference type="InterPro" id="IPR020472">
    <property type="entry name" value="WD40_PAC1"/>
</dbReference>
<evidence type="ECO:0000256" key="3">
    <source>
        <dbReference type="ARBA" id="ARBA00022741"/>
    </source>
</evidence>
<proteinExistence type="predicted"/>
<feature type="binding site" evidence="6">
    <location>
        <position position="38"/>
    </location>
    <ligand>
        <name>ATP</name>
        <dbReference type="ChEBI" id="CHEBI:30616"/>
    </ligand>
</feature>
<evidence type="ECO:0000256" key="2">
    <source>
        <dbReference type="ARBA" id="ARBA00022737"/>
    </source>
</evidence>
<keyword evidence="10" id="KW-1185">Reference proteome</keyword>
<dbReference type="InterPro" id="IPR000719">
    <property type="entry name" value="Prot_kinase_dom"/>
</dbReference>
<gene>
    <name evidence="9" type="ORF">C8E87_6056</name>
</gene>
<evidence type="ECO:0000313" key="9">
    <source>
        <dbReference type="EMBL" id="TDO42289.1"/>
    </source>
</evidence>
<dbReference type="PANTHER" id="PTHR19848:SF8">
    <property type="entry name" value="F-BOX AND WD REPEAT DOMAIN CONTAINING 7"/>
    <property type="match status" value="1"/>
</dbReference>
<evidence type="ECO:0000256" key="6">
    <source>
        <dbReference type="PROSITE-ProRule" id="PRU10141"/>
    </source>
</evidence>
<name>A0A4R6JZR2_9ACTN</name>
<dbReference type="InterPro" id="IPR036322">
    <property type="entry name" value="WD40_repeat_dom_sf"/>
</dbReference>
<keyword evidence="2" id="KW-0677">Repeat</keyword>
<dbReference type="PROSITE" id="PS50011">
    <property type="entry name" value="PROTEIN_KINASE_DOM"/>
    <property type="match status" value="1"/>
</dbReference>
<feature type="region of interest" description="Disordered" evidence="7">
    <location>
        <begin position="350"/>
        <end position="369"/>
    </location>
</feature>
<dbReference type="PROSITE" id="PS00678">
    <property type="entry name" value="WD_REPEATS_1"/>
    <property type="match status" value="1"/>
</dbReference>
<organism evidence="9 10">
    <name type="scientific">Paractinoplanes brasiliensis</name>
    <dbReference type="NCBI Taxonomy" id="52695"/>
    <lineage>
        <taxon>Bacteria</taxon>
        <taxon>Bacillati</taxon>
        <taxon>Actinomycetota</taxon>
        <taxon>Actinomycetes</taxon>
        <taxon>Micromonosporales</taxon>
        <taxon>Micromonosporaceae</taxon>
        <taxon>Paractinoplanes</taxon>
    </lineage>
</organism>
<dbReference type="Gene3D" id="3.30.200.20">
    <property type="entry name" value="Phosphorylase Kinase, domain 1"/>
    <property type="match status" value="1"/>
</dbReference>
<accession>A0A4R6JZR2</accession>
<dbReference type="SMART" id="SM00320">
    <property type="entry name" value="WD40"/>
    <property type="match status" value="6"/>
</dbReference>
<keyword evidence="9" id="KW-0723">Serine/threonine-protein kinase</keyword>
<dbReference type="Proteomes" id="UP000294901">
    <property type="component" value="Unassembled WGS sequence"/>
</dbReference>
<dbReference type="PROSITE" id="PS00108">
    <property type="entry name" value="PROTEIN_KINASE_ST"/>
    <property type="match status" value="1"/>
</dbReference>
<evidence type="ECO:0000256" key="1">
    <source>
        <dbReference type="ARBA" id="ARBA00022574"/>
    </source>
</evidence>
<dbReference type="Gene3D" id="1.10.510.10">
    <property type="entry name" value="Transferase(Phosphotransferase) domain 1"/>
    <property type="match status" value="1"/>
</dbReference>
<feature type="repeat" description="WD" evidence="5">
    <location>
        <begin position="377"/>
        <end position="418"/>
    </location>
</feature>
<dbReference type="Pfam" id="PF00069">
    <property type="entry name" value="Pkinase"/>
    <property type="match status" value="1"/>
</dbReference>
<keyword evidence="3 6" id="KW-0547">Nucleotide-binding</keyword>
<dbReference type="InterPro" id="IPR008271">
    <property type="entry name" value="Ser/Thr_kinase_AS"/>
</dbReference>
<reference evidence="9 10" key="1">
    <citation type="submission" date="2019-03" db="EMBL/GenBank/DDBJ databases">
        <title>Sequencing the genomes of 1000 actinobacteria strains.</title>
        <authorList>
            <person name="Klenk H.-P."/>
        </authorList>
    </citation>
    <scope>NUCLEOTIDE SEQUENCE [LARGE SCALE GENOMIC DNA]</scope>
    <source>
        <strain evidence="9 10">DSM 43805</strain>
    </source>
</reference>
<keyword evidence="9" id="KW-0808">Transferase</keyword>
<dbReference type="RefSeq" id="WP_133876203.1">
    <property type="nucleotide sequence ID" value="NZ_BOMD01000059.1"/>
</dbReference>
<dbReference type="SMART" id="SM00220">
    <property type="entry name" value="S_TKc"/>
    <property type="match status" value="1"/>
</dbReference>
<evidence type="ECO:0000256" key="5">
    <source>
        <dbReference type="PROSITE-ProRule" id="PRU00221"/>
    </source>
</evidence>
<dbReference type="PANTHER" id="PTHR19848">
    <property type="entry name" value="WD40 REPEAT PROTEIN"/>
    <property type="match status" value="1"/>
</dbReference>
<dbReference type="SUPFAM" id="SSF50978">
    <property type="entry name" value="WD40 repeat-like"/>
    <property type="match status" value="1"/>
</dbReference>
<dbReference type="AlphaFoldDB" id="A0A4R6JZR2"/>
<dbReference type="InterPro" id="IPR019775">
    <property type="entry name" value="WD40_repeat_CS"/>
</dbReference>
<dbReference type="GO" id="GO:0004674">
    <property type="term" value="F:protein serine/threonine kinase activity"/>
    <property type="evidence" value="ECO:0007669"/>
    <property type="project" value="UniProtKB-KW"/>
</dbReference>
<dbReference type="PROSITE" id="PS00107">
    <property type="entry name" value="PROTEIN_KINASE_ATP"/>
    <property type="match status" value="1"/>
</dbReference>
<keyword evidence="1 5" id="KW-0853">WD repeat</keyword>
<dbReference type="SUPFAM" id="SSF56112">
    <property type="entry name" value="Protein kinase-like (PK-like)"/>
    <property type="match status" value="1"/>
</dbReference>
<dbReference type="Gene3D" id="2.130.10.10">
    <property type="entry name" value="YVTN repeat-like/Quinoprotein amine dehydrogenase"/>
    <property type="match status" value="2"/>
</dbReference>
<dbReference type="PROSITE" id="PS50294">
    <property type="entry name" value="WD_REPEATS_REGION"/>
    <property type="match status" value="5"/>
</dbReference>
<sequence>MAETVAGRYRLERALGRGGMGAVWLAHDSLLTRDVAVKEILFPMSEPGPANPADPLVKRALREAQAAARLRHPGIVTVHDVVIQDGRPWIVMELVGGQSLAQELRERGLLTQQRTAEVGRRVLDALGAAHRSGILHRDVKPANILLDGDRVVLTDFGIAAIEDATALTHTGQMVGSPAFMAPERVNGGPATAATDLWALGVTLYQTVTGHSPFQRDDMQGTLAAILTSKPAAPAHAGQLWPVIKGLLEKDPRRRLTAEPALRLLAAVAQYPGSAVAPKRRRRTPWSSSATMEAPPVTVAADTAPLPPNPVDSVTTLAPPLRRHRPWTAIGAAIAVTAAVTVVVVVTMSEDNPTVAPPSPPPSSVSSVTPRTLARNTLTGHGDVVLAVAFSPDGRTLASGAGDRTVRIWDTATGRSISTSKEHRGTVLDLAFSPDGSRLASAGDDASVRLWQTDTWKPVAKLELDFESVQAVAFSPDGATIAAGGLGGPVVLWDTRTLTERTRLPGHRDDTYDLAFSPDGRTLASSGEDGTVRVWDATDGTPVKALAAPKSVLGLTFSPDGALLAAGGTDGEVRLWTTADWRTGTALAKADAQIESLEFSRDGAWMLAGTESELGVPVWNIATGRLVREVEVNDEWPMIVRISRDGTNVATGTDHHLVRLLPLTDFTNG</sequence>
<keyword evidence="4 6" id="KW-0067">ATP-binding</keyword>
<feature type="domain" description="Protein kinase" evidence="8">
    <location>
        <begin position="9"/>
        <end position="267"/>
    </location>
</feature>
<feature type="repeat" description="WD" evidence="5">
    <location>
        <begin position="544"/>
        <end position="575"/>
    </location>
</feature>
<dbReference type="PROSITE" id="PS50082">
    <property type="entry name" value="WD_REPEATS_2"/>
    <property type="match status" value="5"/>
</dbReference>
<evidence type="ECO:0000313" key="10">
    <source>
        <dbReference type="Proteomes" id="UP000294901"/>
    </source>
</evidence>
<dbReference type="InterPro" id="IPR001680">
    <property type="entry name" value="WD40_rpt"/>
</dbReference>
<evidence type="ECO:0000256" key="7">
    <source>
        <dbReference type="SAM" id="MobiDB-lite"/>
    </source>
</evidence>
<dbReference type="EMBL" id="SNWR01000001">
    <property type="protein sequence ID" value="TDO42289.1"/>
    <property type="molecule type" value="Genomic_DNA"/>
</dbReference>
<dbReference type="CDD" id="cd14014">
    <property type="entry name" value="STKc_PknB_like"/>
    <property type="match status" value="1"/>
</dbReference>
<dbReference type="GO" id="GO:0005524">
    <property type="term" value="F:ATP binding"/>
    <property type="evidence" value="ECO:0007669"/>
    <property type="project" value="UniProtKB-UniRule"/>
</dbReference>
<dbReference type="InterPro" id="IPR017441">
    <property type="entry name" value="Protein_kinase_ATP_BS"/>
</dbReference>
<dbReference type="InterPro" id="IPR015943">
    <property type="entry name" value="WD40/YVTN_repeat-like_dom_sf"/>
</dbReference>
<dbReference type="Pfam" id="PF00400">
    <property type="entry name" value="WD40"/>
    <property type="match status" value="5"/>
</dbReference>
<comment type="caution">
    <text evidence="9">The sequence shown here is derived from an EMBL/GenBank/DDBJ whole genome shotgun (WGS) entry which is preliminary data.</text>
</comment>
<feature type="repeat" description="WD" evidence="5">
    <location>
        <begin position="461"/>
        <end position="502"/>
    </location>
</feature>
<dbReference type="OrthoDB" id="3274862at2"/>
<dbReference type="CDD" id="cd00200">
    <property type="entry name" value="WD40"/>
    <property type="match status" value="1"/>
</dbReference>
<feature type="repeat" description="WD" evidence="5">
    <location>
        <begin position="419"/>
        <end position="460"/>
    </location>
</feature>
<keyword evidence="9" id="KW-0418">Kinase</keyword>
<evidence type="ECO:0000256" key="4">
    <source>
        <dbReference type="ARBA" id="ARBA00022840"/>
    </source>
</evidence>
<dbReference type="PRINTS" id="PR00320">
    <property type="entry name" value="GPROTEINBRPT"/>
</dbReference>
<evidence type="ECO:0000259" key="8">
    <source>
        <dbReference type="PROSITE" id="PS50011"/>
    </source>
</evidence>
<dbReference type="InterPro" id="IPR011009">
    <property type="entry name" value="Kinase-like_dom_sf"/>
</dbReference>